<accession>A0A183FD58</accession>
<protein>
    <submittedName>
        <fullName evidence="5">Dynein_C domain-containing protein</fullName>
    </submittedName>
</protein>
<dbReference type="GO" id="GO:0045505">
    <property type="term" value="F:dynein intermediate chain binding"/>
    <property type="evidence" value="ECO:0007669"/>
    <property type="project" value="InterPro"/>
</dbReference>
<feature type="domain" description="Dynein heavy chain AAA lid" evidence="1">
    <location>
        <begin position="8"/>
        <end position="120"/>
    </location>
</feature>
<organism evidence="4 5">
    <name type="scientific">Heligmosomoides polygyrus</name>
    <name type="common">Parasitic roundworm</name>
    <dbReference type="NCBI Taxonomy" id="6339"/>
    <lineage>
        <taxon>Eukaryota</taxon>
        <taxon>Metazoa</taxon>
        <taxon>Ecdysozoa</taxon>
        <taxon>Nematoda</taxon>
        <taxon>Chromadorea</taxon>
        <taxon>Rhabditida</taxon>
        <taxon>Rhabditina</taxon>
        <taxon>Rhabditomorpha</taxon>
        <taxon>Strongyloidea</taxon>
        <taxon>Heligmosomidae</taxon>
        <taxon>Heligmosomoides</taxon>
    </lineage>
</organism>
<dbReference type="GO" id="GO:0051959">
    <property type="term" value="F:dynein light intermediate chain binding"/>
    <property type="evidence" value="ECO:0007669"/>
    <property type="project" value="InterPro"/>
</dbReference>
<evidence type="ECO:0000313" key="4">
    <source>
        <dbReference type="Proteomes" id="UP000050761"/>
    </source>
</evidence>
<reference evidence="5" key="2">
    <citation type="submission" date="2019-09" db="UniProtKB">
        <authorList>
            <consortium name="WormBaseParasite"/>
        </authorList>
    </citation>
    <scope>IDENTIFICATION</scope>
</reference>
<dbReference type="GO" id="GO:0007018">
    <property type="term" value="P:microtubule-based movement"/>
    <property type="evidence" value="ECO:0007669"/>
    <property type="project" value="InterPro"/>
</dbReference>
<dbReference type="InterPro" id="IPR043160">
    <property type="entry name" value="Dynein_C_barrel"/>
</dbReference>
<keyword evidence="4" id="KW-1185">Reference proteome</keyword>
<dbReference type="Pfam" id="PF18198">
    <property type="entry name" value="AAA_lid_11"/>
    <property type="match status" value="1"/>
</dbReference>
<dbReference type="InterPro" id="IPR041658">
    <property type="entry name" value="AAA_lid_11"/>
</dbReference>
<dbReference type="Gene3D" id="1.10.8.720">
    <property type="entry name" value="Region D6 of dynein motor"/>
    <property type="match status" value="1"/>
</dbReference>
<dbReference type="InterPro" id="IPR026983">
    <property type="entry name" value="DHC"/>
</dbReference>
<dbReference type="WBParaSite" id="HPBE_0000413201-mRNA-1">
    <property type="protein sequence ID" value="HPBE_0000413201-mRNA-1"/>
    <property type="gene ID" value="HPBE_0000413201"/>
</dbReference>
<dbReference type="PANTHER" id="PTHR45703:SF22">
    <property type="entry name" value="DYNEIN CYTOPLASMIC 2 HEAVY CHAIN 1"/>
    <property type="match status" value="1"/>
</dbReference>
<evidence type="ECO:0000313" key="3">
    <source>
        <dbReference type="EMBL" id="VDO60167.1"/>
    </source>
</evidence>
<dbReference type="PANTHER" id="PTHR45703">
    <property type="entry name" value="DYNEIN HEAVY CHAIN"/>
    <property type="match status" value="1"/>
</dbReference>
<gene>
    <name evidence="3" type="ORF">HPBE_LOCUS4133</name>
</gene>
<accession>A0A3P7XKG5</accession>
<dbReference type="EMBL" id="UZAH01025275">
    <property type="protein sequence ID" value="VDO60167.1"/>
    <property type="molecule type" value="Genomic_DNA"/>
</dbReference>
<dbReference type="AlphaFoldDB" id="A0A183FD58"/>
<feature type="domain" description="Dynein heavy chain C-terminal" evidence="2">
    <location>
        <begin position="151"/>
        <end position="409"/>
    </location>
</feature>
<dbReference type="InterPro" id="IPR041228">
    <property type="entry name" value="Dynein_C"/>
</dbReference>
<name>A0A183FD58_HELPZ</name>
<dbReference type="GO" id="GO:0030286">
    <property type="term" value="C:dynein complex"/>
    <property type="evidence" value="ECO:0007669"/>
    <property type="project" value="InterPro"/>
</dbReference>
<proteinExistence type="predicted"/>
<dbReference type="Proteomes" id="UP000050761">
    <property type="component" value="Unassembled WGS sequence"/>
</dbReference>
<evidence type="ECO:0000259" key="1">
    <source>
        <dbReference type="Pfam" id="PF18198"/>
    </source>
</evidence>
<reference evidence="3 4" key="1">
    <citation type="submission" date="2018-11" db="EMBL/GenBank/DDBJ databases">
        <authorList>
            <consortium name="Pathogen Informatics"/>
        </authorList>
    </citation>
    <scope>NUCLEOTIDE SEQUENCE [LARGE SCALE GENOMIC DNA]</scope>
</reference>
<dbReference type="Gene3D" id="1.20.1270.280">
    <property type="match status" value="1"/>
</dbReference>
<sequence length="410" mass="45903">MDIVDAAWTKFYEFSSADVRVARIFVETLIKESKADWEFIRGLLKFVVYGGRIESVFDGQVLESYLATLFNPDKVTGRAGQMLAKGVELLAVDNIKEIQNFIATSIPSEDDPHLFGLPLNIRFSWQLTEAEETIARMRMTGSTLSGNERSRWADACNPILHLWKRLCQGGDLHSRQIPAVKESTDPLAEMMSLEFIHAVKLMQKIHANLTLINKSIRGTLLPDKVTLESIKSLQLHQTPDAWQDMWSGPRDPAEYLTTLVYKAKSVQELASQSDQSAIRQKPVDFSKLFRPGRLLNALRQVTARYGLLSYCCEGSCILNRTRIIQGVLLQGALFDGKLRDTAVSSPPVTNAPQLTLGWTKTGSQAIYKENECVAVPLYNDVTRTELVAAVMMPCSDPHKWNIAAVALFLK</sequence>
<evidence type="ECO:0000259" key="2">
    <source>
        <dbReference type="Pfam" id="PF18199"/>
    </source>
</evidence>
<evidence type="ECO:0000313" key="5">
    <source>
        <dbReference type="WBParaSite" id="HPBE_0000413201-mRNA-1"/>
    </source>
</evidence>
<dbReference type="Gene3D" id="3.10.490.20">
    <property type="match status" value="1"/>
</dbReference>
<dbReference type="Pfam" id="PF18199">
    <property type="entry name" value="Dynein_C"/>
    <property type="match status" value="1"/>
</dbReference>
<dbReference type="OrthoDB" id="5593012at2759"/>
<dbReference type="InterPro" id="IPR042219">
    <property type="entry name" value="AAA_lid_11_sf"/>
</dbReference>